<keyword evidence="8" id="KW-0902">Two-component regulatory system</keyword>
<keyword evidence="3" id="KW-0597">Phosphoprotein</keyword>
<dbReference type="InterPro" id="IPR003594">
    <property type="entry name" value="HATPase_dom"/>
</dbReference>
<dbReference type="GO" id="GO:0005524">
    <property type="term" value="F:ATP binding"/>
    <property type="evidence" value="ECO:0007669"/>
    <property type="project" value="UniProtKB-KW"/>
</dbReference>
<evidence type="ECO:0000256" key="5">
    <source>
        <dbReference type="ARBA" id="ARBA00022741"/>
    </source>
</evidence>
<organism evidence="11 13">
    <name type="scientific">Streptococcus suis</name>
    <dbReference type="NCBI Taxonomy" id="1307"/>
    <lineage>
        <taxon>Bacteria</taxon>
        <taxon>Bacillati</taxon>
        <taxon>Bacillota</taxon>
        <taxon>Bacilli</taxon>
        <taxon>Lactobacillales</taxon>
        <taxon>Streptococcaceae</taxon>
        <taxon>Streptococcus</taxon>
    </lineage>
</organism>
<dbReference type="Pfam" id="PF02518">
    <property type="entry name" value="HATPase_c"/>
    <property type="match status" value="1"/>
</dbReference>
<keyword evidence="4 11" id="KW-0808">Transferase</keyword>
<dbReference type="InterPro" id="IPR036890">
    <property type="entry name" value="HATPase_C_sf"/>
</dbReference>
<dbReference type="EC" id="2.7.13.3" evidence="2"/>
<gene>
    <name evidence="11" type="primary">desK_1</name>
    <name evidence="11" type="ORF">ERS132444_00652</name>
    <name evidence="12" type="ORF">SHY70_04735</name>
</gene>
<feature type="domain" description="Histidine kinase/HSP90-like ATPase" evidence="10">
    <location>
        <begin position="350"/>
        <end position="438"/>
    </location>
</feature>
<dbReference type="RefSeq" id="WP_044685523.1">
    <property type="nucleotide sequence ID" value="NZ_CEDN01000012.1"/>
</dbReference>
<evidence type="ECO:0000256" key="3">
    <source>
        <dbReference type="ARBA" id="ARBA00022553"/>
    </source>
</evidence>
<dbReference type="Proteomes" id="UP000074825">
    <property type="component" value="Unassembled WGS sequence"/>
</dbReference>
<feature type="transmembrane region" description="Helical" evidence="9">
    <location>
        <begin position="12"/>
        <end position="35"/>
    </location>
</feature>
<dbReference type="SMART" id="SM00387">
    <property type="entry name" value="HATPase_c"/>
    <property type="match status" value="1"/>
</dbReference>
<feature type="transmembrane region" description="Helical" evidence="9">
    <location>
        <begin position="90"/>
        <end position="109"/>
    </location>
</feature>
<dbReference type="AlphaFoldDB" id="A0A0Z8TKH6"/>
<evidence type="ECO:0000313" key="12">
    <source>
        <dbReference type="EMBL" id="MDX5037586.1"/>
    </source>
</evidence>
<dbReference type="EMBL" id="FIIF01000003">
    <property type="protein sequence ID" value="CYV54958.1"/>
    <property type="molecule type" value="Genomic_DNA"/>
</dbReference>
<evidence type="ECO:0000256" key="8">
    <source>
        <dbReference type="ARBA" id="ARBA00023012"/>
    </source>
</evidence>
<keyword evidence="9" id="KW-0812">Transmembrane</keyword>
<keyword evidence="5" id="KW-0547">Nucleotide-binding</keyword>
<keyword evidence="6 11" id="KW-0418">Kinase</keyword>
<dbReference type="PANTHER" id="PTHR24421">
    <property type="entry name" value="NITRATE/NITRITE SENSOR PROTEIN NARX-RELATED"/>
    <property type="match status" value="1"/>
</dbReference>
<evidence type="ECO:0000256" key="7">
    <source>
        <dbReference type="ARBA" id="ARBA00022840"/>
    </source>
</evidence>
<name>A0A0Z8TKH6_STRSU</name>
<evidence type="ECO:0000313" key="13">
    <source>
        <dbReference type="Proteomes" id="UP000074825"/>
    </source>
</evidence>
<dbReference type="EMBL" id="JAWWZK010000007">
    <property type="protein sequence ID" value="MDX5037586.1"/>
    <property type="molecule type" value="Genomic_DNA"/>
</dbReference>
<dbReference type="GO" id="GO:0016020">
    <property type="term" value="C:membrane"/>
    <property type="evidence" value="ECO:0007669"/>
    <property type="project" value="InterPro"/>
</dbReference>
<dbReference type="CDD" id="cd16917">
    <property type="entry name" value="HATPase_UhpB-NarQ-NarX-like"/>
    <property type="match status" value="1"/>
</dbReference>
<keyword evidence="9" id="KW-0472">Membrane</keyword>
<dbReference type="GO" id="GO:0046983">
    <property type="term" value="F:protein dimerization activity"/>
    <property type="evidence" value="ECO:0007669"/>
    <property type="project" value="InterPro"/>
</dbReference>
<keyword evidence="7" id="KW-0067">ATP-binding</keyword>
<evidence type="ECO:0000256" key="1">
    <source>
        <dbReference type="ARBA" id="ARBA00000085"/>
    </source>
</evidence>
<feature type="transmembrane region" description="Helical" evidence="9">
    <location>
        <begin position="55"/>
        <end position="78"/>
    </location>
</feature>
<feature type="transmembrane region" description="Helical" evidence="9">
    <location>
        <begin position="185"/>
        <end position="208"/>
    </location>
</feature>
<feature type="transmembrane region" description="Helical" evidence="9">
    <location>
        <begin position="139"/>
        <end position="165"/>
    </location>
</feature>
<evidence type="ECO:0000259" key="10">
    <source>
        <dbReference type="SMART" id="SM00387"/>
    </source>
</evidence>
<dbReference type="Pfam" id="PF07730">
    <property type="entry name" value="HisKA_3"/>
    <property type="match status" value="1"/>
</dbReference>
<dbReference type="InterPro" id="IPR011712">
    <property type="entry name" value="Sig_transdc_His_kin_sub3_dim/P"/>
</dbReference>
<sequence>MNGIAYAKYARWSRMVLVVINILAVFLVSLTYLFASKYIVETGQSHALMEALPSQPLPAVSSYWITIVAFSSLLLILYCREHLDQAEKELLLGLAIAEVILTMIIFLATRFAYNGLILLVFSDIFYAQSDFYDLKQQRYWLTFIIGSFALLLVTNSDLLSLIITIPSLDTYLDFLPATTRFELLFLKNFLTIGNMVVFIVSLVIFIMFSVSENHKIEEELRMAARANTELEGYIGLSEKMAEDRERKRIAREIHDTLGHALTGISAGIDAVQVLIDVDTKVAKRQLQGISGVVREGIQDVRRSLEKLRPGALEQGGLKEALLKMIEDYEILSKLQVELDYEWDQVDLDIAKEDIVFRVIQETITNSLRHGHADHVWIRMTKEDKHYAITISDDGIGCEQIQFGYGLTQMQERLGIIGGQVTFSGENGFETRVKIPKRRGEEDD</sequence>
<comment type="catalytic activity">
    <reaction evidence="1">
        <text>ATP + protein L-histidine = ADP + protein N-phospho-L-histidine.</text>
        <dbReference type="EC" id="2.7.13.3"/>
    </reaction>
</comment>
<dbReference type="SUPFAM" id="SSF55874">
    <property type="entry name" value="ATPase domain of HSP90 chaperone/DNA topoisomerase II/histidine kinase"/>
    <property type="match status" value="1"/>
</dbReference>
<dbReference type="Gene3D" id="1.20.5.1930">
    <property type="match status" value="1"/>
</dbReference>
<dbReference type="GO" id="GO:0000155">
    <property type="term" value="F:phosphorelay sensor kinase activity"/>
    <property type="evidence" value="ECO:0007669"/>
    <property type="project" value="InterPro"/>
</dbReference>
<dbReference type="Gene3D" id="3.30.565.10">
    <property type="entry name" value="Histidine kinase-like ATPase, C-terminal domain"/>
    <property type="match status" value="1"/>
</dbReference>
<evidence type="ECO:0000256" key="2">
    <source>
        <dbReference type="ARBA" id="ARBA00012438"/>
    </source>
</evidence>
<evidence type="ECO:0000256" key="6">
    <source>
        <dbReference type="ARBA" id="ARBA00022777"/>
    </source>
</evidence>
<evidence type="ECO:0000256" key="9">
    <source>
        <dbReference type="SAM" id="Phobius"/>
    </source>
</evidence>
<reference evidence="12" key="2">
    <citation type="submission" date="2023-11" db="EMBL/GenBank/DDBJ databases">
        <title>Antimicrobial resistance in invasive Streptococcus suis isolated in Spain and the associated genetic mechanisms.</title>
        <authorList>
            <person name="Uruen C."/>
            <person name="Arenas J.A."/>
        </authorList>
    </citation>
    <scope>NUCLEOTIDE SEQUENCE</scope>
    <source>
        <strain evidence="12">Ss_70</strain>
    </source>
</reference>
<reference evidence="11 13" key="1">
    <citation type="submission" date="2016-02" db="EMBL/GenBank/DDBJ databases">
        <authorList>
            <consortium name="Pathogen Informatics"/>
        </authorList>
    </citation>
    <scope>NUCLEOTIDE SEQUENCE [LARGE SCALE GENOMIC DNA]</scope>
    <source>
        <strain evidence="11 13">LSS82</strain>
    </source>
</reference>
<dbReference type="InterPro" id="IPR050482">
    <property type="entry name" value="Sensor_HK_TwoCompSys"/>
</dbReference>
<keyword evidence="9" id="KW-1133">Transmembrane helix</keyword>
<proteinExistence type="predicted"/>
<evidence type="ECO:0000256" key="4">
    <source>
        <dbReference type="ARBA" id="ARBA00022679"/>
    </source>
</evidence>
<evidence type="ECO:0000313" key="11">
    <source>
        <dbReference type="EMBL" id="CYV54958.1"/>
    </source>
</evidence>
<accession>A0A0Z8TKH6</accession>
<protein>
    <recommendedName>
        <fullName evidence="2">histidine kinase</fullName>
        <ecNumber evidence="2">2.7.13.3</ecNumber>
    </recommendedName>
</protein>
<dbReference type="PANTHER" id="PTHR24421:SF10">
    <property type="entry name" value="NITRATE_NITRITE SENSOR PROTEIN NARQ"/>
    <property type="match status" value="1"/>
</dbReference>
<dbReference type="Proteomes" id="UP001270004">
    <property type="component" value="Unassembled WGS sequence"/>
</dbReference>